<dbReference type="Gene3D" id="3.30.860.10">
    <property type="entry name" value="30s Ribosomal Protein S19, Chain A"/>
    <property type="match status" value="1"/>
</dbReference>
<dbReference type="Pfam" id="PF00237">
    <property type="entry name" value="Ribosomal_L22"/>
    <property type="match status" value="1"/>
</dbReference>
<evidence type="ECO:0000256" key="6">
    <source>
        <dbReference type="ARBA" id="ARBA00022730"/>
    </source>
</evidence>
<proteinExistence type="inferred from homology"/>
<dbReference type="InterPro" id="IPR005727">
    <property type="entry name" value="Ribosomal_uL22_bac/chlpt-type"/>
</dbReference>
<evidence type="ECO:0000256" key="3">
    <source>
        <dbReference type="ARBA" id="ARBA00007345"/>
    </source>
</evidence>
<dbReference type="InterPro" id="IPR023575">
    <property type="entry name" value="Ribosomal_uS19_SF"/>
</dbReference>
<evidence type="ECO:0000256" key="7">
    <source>
        <dbReference type="ARBA" id="ARBA00022884"/>
    </source>
</evidence>
<sequence>MKKIDAITRSGQRAVIRTWSRASTILPQMVGLTIGVHDGRRHVPIFITSDGTGDESGAAEAAVGAMDVRAQARNLGFSASKVRPLLALIKEKPAAEALAILRYAAQPSARQVAKALRSALANAENNYQLTPARLRVTAVYADEGPTLKRFRASPRGRVRPIRKRTSHLTVVVGEG</sequence>
<evidence type="ECO:0000256" key="10">
    <source>
        <dbReference type="ARBA" id="ARBA00025084"/>
    </source>
</evidence>
<keyword evidence="6 12" id="KW-0699">rRNA-binding</keyword>
<dbReference type="Pfam" id="PF00203">
    <property type="entry name" value="Ribosomal_S19"/>
    <property type="match status" value="1"/>
</dbReference>
<comment type="function">
    <text evidence="2 12">The globular domain of the protein is located near the polypeptide exit tunnel on the outside of the subunit, while an extended beta-hairpin is found that lines the wall of the exit tunnel in the center of the 70S ribosome.</text>
</comment>
<dbReference type="InterPro" id="IPR002222">
    <property type="entry name" value="Ribosomal_uS19"/>
</dbReference>
<dbReference type="Gene3D" id="3.90.470.10">
    <property type="entry name" value="Ribosomal protein L22/L17"/>
    <property type="match status" value="1"/>
</dbReference>
<evidence type="ECO:0000256" key="9">
    <source>
        <dbReference type="ARBA" id="ARBA00023274"/>
    </source>
</evidence>
<dbReference type="GO" id="GO:0006412">
    <property type="term" value="P:translation"/>
    <property type="evidence" value="ECO:0007669"/>
    <property type="project" value="UniProtKB-UniRule"/>
</dbReference>
<evidence type="ECO:0000256" key="2">
    <source>
        <dbReference type="ARBA" id="ARBA00003478"/>
    </source>
</evidence>
<dbReference type="AlphaFoldDB" id="A0A0H4T0U7"/>
<accession>A0A0H4T0U7</accession>
<protein>
    <recommendedName>
        <fullName evidence="11 12">Large ribosomal subunit protein uL22</fullName>
    </recommendedName>
</protein>
<comment type="function">
    <text evidence="10">This protein binds specifically to 23S rRNA; its binding is stimulated by other ribosomal proteins, e.g. L4, L17, and L20. It is important during the early stages of 50S assembly. It makes multiple contacts with different domains of the 23S rRNA in the assembled 50S subunit and ribosome.</text>
</comment>
<dbReference type="NCBIfam" id="TIGR01044">
    <property type="entry name" value="rplV_bact"/>
    <property type="match status" value="1"/>
</dbReference>
<dbReference type="InterPro" id="IPR036394">
    <property type="entry name" value="Ribosomal_uL22_sf"/>
</dbReference>
<evidence type="ECO:0000256" key="13">
    <source>
        <dbReference type="RuleBase" id="RU003485"/>
    </source>
</evidence>
<dbReference type="GO" id="GO:0022625">
    <property type="term" value="C:cytosolic large ribosomal subunit"/>
    <property type="evidence" value="ECO:0007669"/>
    <property type="project" value="TreeGrafter"/>
</dbReference>
<evidence type="ECO:0000256" key="4">
    <source>
        <dbReference type="ARBA" id="ARBA00009451"/>
    </source>
</evidence>
<evidence type="ECO:0000256" key="8">
    <source>
        <dbReference type="ARBA" id="ARBA00022980"/>
    </source>
</evidence>
<dbReference type="SUPFAM" id="SSF54843">
    <property type="entry name" value="Ribosomal protein L22"/>
    <property type="match status" value="1"/>
</dbReference>
<comment type="similarity">
    <text evidence="3 13">Belongs to the universal ribosomal protein uS19 family.</text>
</comment>
<comment type="subunit">
    <text evidence="5 12 15">Part of the 50S ribosomal subunit.</text>
</comment>
<dbReference type="CDD" id="cd00336">
    <property type="entry name" value="Ribosomal_L22"/>
    <property type="match status" value="1"/>
</dbReference>
<name>A0A0H4T0U7_9CHLR</name>
<dbReference type="InterPro" id="IPR047867">
    <property type="entry name" value="Ribosomal_uL22_bac/org-type"/>
</dbReference>
<comment type="similarity">
    <text evidence="4 12 14">Belongs to the universal ribosomal protein uL22 family.</text>
</comment>
<comment type="function">
    <text evidence="12 16">This protein binds specifically to 23S rRNA; its binding is stimulated by other ribosomal proteins, e.g., L4, L17, and L20. It is important during the early stages of 50S assembly. It makes multiple contacts with different domains of the 23S rRNA in the assembled 50S subunit and ribosome.</text>
</comment>
<evidence type="ECO:0000256" key="15">
    <source>
        <dbReference type="RuleBase" id="RU004006"/>
    </source>
</evidence>
<dbReference type="GO" id="GO:0003735">
    <property type="term" value="F:structural constituent of ribosome"/>
    <property type="evidence" value="ECO:0007669"/>
    <property type="project" value="InterPro"/>
</dbReference>
<evidence type="ECO:0000256" key="1">
    <source>
        <dbReference type="ARBA" id="ARBA00003239"/>
    </source>
</evidence>
<dbReference type="PANTHER" id="PTHR13501">
    <property type="entry name" value="CHLOROPLAST 50S RIBOSOMAL PROTEIN L22-RELATED"/>
    <property type="match status" value="1"/>
</dbReference>
<reference evidence="17" key="1">
    <citation type="journal article" date="2015" name="ISME J.">
        <title>Aquifer environment selects for microbial species cohorts in sediment and groundwater.</title>
        <authorList>
            <person name="Hug L.A."/>
            <person name="Thomas B.C."/>
            <person name="Brown C.T."/>
            <person name="Frischkorn K.R."/>
            <person name="Williams K.H."/>
            <person name="Tringe S.G."/>
            <person name="Banfield J.F."/>
        </authorList>
    </citation>
    <scope>NUCLEOTIDE SEQUENCE</scope>
</reference>
<dbReference type="SUPFAM" id="SSF54570">
    <property type="entry name" value="Ribosomal protein S19"/>
    <property type="match status" value="1"/>
</dbReference>
<dbReference type="InterPro" id="IPR001063">
    <property type="entry name" value="Ribosomal_uL22"/>
</dbReference>
<keyword evidence="7 12" id="KW-0694">RNA-binding</keyword>
<dbReference type="GO" id="GO:0019843">
    <property type="term" value="F:rRNA binding"/>
    <property type="evidence" value="ECO:0007669"/>
    <property type="project" value="UniProtKB-UniRule"/>
</dbReference>
<evidence type="ECO:0000256" key="5">
    <source>
        <dbReference type="ARBA" id="ARBA00011838"/>
    </source>
</evidence>
<gene>
    <name evidence="12" type="primary">rplV</name>
</gene>
<organism evidence="17">
    <name type="scientific">uncultured Chloroflexi bacterium Rifle_16ft_4_minimus_14836</name>
    <dbReference type="NCBI Taxonomy" id="1665059"/>
    <lineage>
        <taxon>Bacteria</taxon>
        <taxon>Bacillati</taxon>
        <taxon>Chloroflexota</taxon>
        <taxon>environmental samples</taxon>
    </lineage>
</organism>
<evidence type="ECO:0000256" key="12">
    <source>
        <dbReference type="HAMAP-Rule" id="MF_01331"/>
    </source>
</evidence>
<evidence type="ECO:0000313" key="17">
    <source>
        <dbReference type="EMBL" id="AKQ01153.1"/>
    </source>
</evidence>
<evidence type="ECO:0000256" key="14">
    <source>
        <dbReference type="RuleBase" id="RU004005"/>
    </source>
</evidence>
<keyword evidence="8 12" id="KW-0689">Ribosomal protein</keyword>
<evidence type="ECO:0000256" key="11">
    <source>
        <dbReference type="ARBA" id="ARBA00035207"/>
    </source>
</evidence>
<dbReference type="EMBL" id="KT006952">
    <property type="protein sequence ID" value="AKQ01153.1"/>
    <property type="molecule type" value="Genomic_DNA"/>
</dbReference>
<dbReference type="PRINTS" id="PR00975">
    <property type="entry name" value="RIBOSOMALS19"/>
</dbReference>
<dbReference type="PANTHER" id="PTHR13501:SF8">
    <property type="entry name" value="LARGE RIBOSOMAL SUBUNIT PROTEIN UL22M"/>
    <property type="match status" value="1"/>
</dbReference>
<keyword evidence="9 12" id="KW-0687">Ribonucleoprotein</keyword>
<evidence type="ECO:0000256" key="16">
    <source>
        <dbReference type="RuleBase" id="RU004008"/>
    </source>
</evidence>
<dbReference type="HAMAP" id="MF_01331_B">
    <property type="entry name" value="Ribosomal_uL22_B"/>
    <property type="match status" value="1"/>
</dbReference>
<comment type="function">
    <text evidence="1">Protein S19 forms a complex with S13 that binds strongly to the 16S ribosomal RNA.</text>
</comment>